<dbReference type="EMBL" id="CP087164">
    <property type="protein sequence ID" value="UGS37198.1"/>
    <property type="molecule type" value="Genomic_DNA"/>
</dbReference>
<organism evidence="3 4">
    <name type="scientific">Capillimicrobium parvum</name>
    <dbReference type="NCBI Taxonomy" id="2884022"/>
    <lineage>
        <taxon>Bacteria</taxon>
        <taxon>Bacillati</taxon>
        <taxon>Actinomycetota</taxon>
        <taxon>Thermoleophilia</taxon>
        <taxon>Solirubrobacterales</taxon>
        <taxon>Capillimicrobiaceae</taxon>
        <taxon>Capillimicrobium</taxon>
    </lineage>
</organism>
<evidence type="ECO:0000256" key="1">
    <source>
        <dbReference type="ARBA" id="ARBA00008791"/>
    </source>
</evidence>
<comment type="similarity">
    <text evidence="1">Belongs to the universal stress protein A family.</text>
</comment>
<dbReference type="KEGG" id="sbae:DSM104329_03613"/>
<dbReference type="Proteomes" id="UP001162834">
    <property type="component" value="Chromosome"/>
</dbReference>
<dbReference type="PANTHER" id="PTHR46268:SF6">
    <property type="entry name" value="UNIVERSAL STRESS PROTEIN UP12"/>
    <property type="match status" value="1"/>
</dbReference>
<reference evidence="3" key="1">
    <citation type="journal article" date="2022" name="Int. J. Syst. Evol. Microbiol.">
        <title>Pseudomonas aegrilactucae sp. nov. and Pseudomonas morbosilactucae sp. nov., pathogens causing bacterial rot of lettuce in Japan.</title>
        <authorList>
            <person name="Sawada H."/>
            <person name="Fujikawa T."/>
            <person name="Satou M."/>
        </authorList>
    </citation>
    <scope>NUCLEOTIDE SEQUENCE</scope>
    <source>
        <strain evidence="3">0166_1</strain>
    </source>
</reference>
<dbReference type="RefSeq" id="WP_259311255.1">
    <property type="nucleotide sequence ID" value="NZ_CP087164.1"/>
</dbReference>
<dbReference type="SUPFAM" id="SSF52402">
    <property type="entry name" value="Adenine nucleotide alpha hydrolases-like"/>
    <property type="match status" value="2"/>
</dbReference>
<evidence type="ECO:0000259" key="2">
    <source>
        <dbReference type="Pfam" id="PF00582"/>
    </source>
</evidence>
<dbReference type="PANTHER" id="PTHR46268">
    <property type="entry name" value="STRESS RESPONSE PROTEIN NHAX"/>
    <property type="match status" value="1"/>
</dbReference>
<gene>
    <name evidence="3" type="ORF">DSM104329_03613</name>
</gene>
<proteinExistence type="inferred from homology"/>
<dbReference type="AlphaFoldDB" id="A0A9E7C287"/>
<evidence type="ECO:0000313" key="4">
    <source>
        <dbReference type="Proteomes" id="UP001162834"/>
    </source>
</evidence>
<dbReference type="InterPro" id="IPR006015">
    <property type="entry name" value="Universal_stress_UspA"/>
</dbReference>
<keyword evidence="4" id="KW-1185">Reference proteome</keyword>
<protein>
    <recommendedName>
        <fullName evidence="2">UspA domain-containing protein</fullName>
    </recommendedName>
</protein>
<dbReference type="PRINTS" id="PR01438">
    <property type="entry name" value="UNVRSLSTRESS"/>
</dbReference>
<name>A0A9E7C287_9ACTN</name>
<sequence length="291" mass="29854">MFKQIVVGVDGREGGRDALALAKLLVAAGGELTLAHVAPGGAHAHAGAGAAYEAVEAERAEALLQTVREETGAGAHLRWRGSSSVGRGLHELCEMIGADLVVVGSSRRGLLGRVLIGDDTSAALNGAPCSIAIAPTNYSRQPAALREIGVGYDGSPESAHALSVARMLAAASGAKLSALEAVSLPSEAFLGPGAADNTPRRLIEDARRRIAALGDVEPRAAYGQPAEELALYSASLDLLVVGSRGYGPIGRLIHGSTSQQLAHSARCPLLVLTRTASPSAAECRDLIRRSP</sequence>
<dbReference type="InterPro" id="IPR014729">
    <property type="entry name" value="Rossmann-like_a/b/a_fold"/>
</dbReference>
<feature type="domain" description="UspA" evidence="2">
    <location>
        <begin position="146"/>
        <end position="272"/>
    </location>
</feature>
<dbReference type="Pfam" id="PF00582">
    <property type="entry name" value="Usp"/>
    <property type="match status" value="2"/>
</dbReference>
<dbReference type="InterPro" id="IPR006016">
    <property type="entry name" value="UspA"/>
</dbReference>
<feature type="domain" description="UspA" evidence="2">
    <location>
        <begin position="1"/>
        <end position="134"/>
    </location>
</feature>
<dbReference type="CDD" id="cd00293">
    <property type="entry name" value="USP-like"/>
    <property type="match status" value="2"/>
</dbReference>
<accession>A0A9E7C287</accession>
<dbReference type="Gene3D" id="3.40.50.620">
    <property type="entry name" value="HUPs"/>
    <property type="match status" value="2"/>
</dbReference>
<evidence type="ECO:0000313" key="3">
    <source>
        <dbReference type="EMBL" id="UGS37198.1"/>
    </source>
</evidence>